<evidence type="ECO:0000256" key="2">
    <source>
        <dbReference type="ARBA" id="ARBA00007192"/>
    </source>
</evidence>
<keyword evidence="3 6" id="KW-0963">Cytoplasm</keyword>
<evidence type="ECO:0000313" key="7">
    <source>
        <dbReference type="EMBL" id="KAI0499638.1"/>
    </source>
</evidence>
<dbReference type="EMBL" id="JAGYWB010000013">
    <property type="protein sequence ID" value="KAI0499638.1"/>
    <property type="molecule type" value="Genomic_DNA"/>
</dbReference>
<dbReference type="GO" id="GO:0034314">
    <property type="term" value="P:Arp2/3 complex-mediated actin nucleation"/>
    <property type="evidence" value="ECO:0007669"/>
    <property type="project" value="InterPro"/>
</dbReference>
<dbReference type="InterPro" id="IPR034666">
    <property type="entry name" value="ARPC2/4"/>
</dbReference>
<dbReference type="GO" id="GO:0005200">
    <property type="term" value="F:structural constituent of cytoskeleton"/>
    <property type="evidence" value="ECO:0007669"/>
    <property type="project" value="TreeGrafter"/>
</dbReference>
<dbReference type="SUPFAM" id="SSF69645">
    <property type="entry name" value="Arp2/3 complex subunits"/>
    <property type="match status" value="1"/>
</dbReference>
<comment type="function">
    <text evidence="6">Functions as actin-binding component of the Arp2/3 complex which is involved in regulation of actin polymerization and together with an activating nucleation-promoting factor (NPF) mediates the formation of branched actin networks.</text>
</comment>
<keyword evidence="4 6" id="KW-0009">Actin-binding</keyword>
<accession>A0A8T3AU73</accession>
<organism evidence="7 8">
    <name type="scientific">Dendrobium nobile</name>
    <name type="common">Orchid</name>
    <dbReference type="NCBI Taxonomy" id="94219"/>
    <lineage>
        <taxon>Eukaryota</taxon>
        <taxon>Viridiplantae</taxon>
        <taxon>Streptophyta</taxon>
        <taxon>Embryophyta</taxon>
        <taxon>Tracheophyta</taxon>
        <taxon>Spermatophyta</taxon>
        <taxon>Magnoliopsida</taxon>
        <taxon>Liliopsida</taxon>
        <taxon>Asparagales</taxon>
        <taxon>Orchidaceae</taxon>
        <taxon>Epidendroideae</taxon>
        <taxon>Malaxideae</taxon>
        <taxon>Dendrobiinae</taxon>
        <taxon>Dendrobium</taxon>
    </lineage>
</organism>
<comment type="similarity">
    <text evidence="2 6">Belongs to the ARPC2 family.</text>
</comment>
<dbReference type="InterPro" id="IPR007188">
    <property type="entry name" value="ARPC2"/>
</dbReference>
<keyword evidence="5 6" id="KW-0206">Cytoskeleton</keyword>
<protein>
    <recommendedName>
        <fullName evidence="6">Arp2/3 complex 34 kDa subunit</fullName>
    </recommendedName>
</protein>
<reference evidence="7" key="1">
    <citation type="journal article" date="2022" name="Front. Genet.">
        <title>Chromosome-Scale Assembly of the Dendrobium nobile Genome Provides Insights Into the Molecular Mechanism of the Biosynthesis of the Medicinal Active Ingredient of Dendrobium.</title>
        <authorList>
            <person name="Xu Q."/>
            <person name="Niu S.-C."/>
            <person name="Li K.-L."/>
            <person name="Zheng P.-J."/>
            <person name="Zhang X.-J."/>
            <person name="Jia Y."/>
            <person name="Liu Y."/>
            <person name="Niu Y.-X."/>
            <person name="Yu L.-H."/>
            <person name="Chen D.-F."/>
            <person name="Zhang G.-Q."/>
        </authorList>
    </citation>
    <scope>NUCLEOTIDE SEQUENCE</scope>
    <source>
        <tissue evidence="7">Leaf</tissue>
    </source>
</reference>
<dbReference type="OrthoDB" id="148331at2759"/>
<dbReference type="GO" id="GO:0051015">
    <property type="term" value="F:actin filament binding"/>
    <property type="evidence" value="ECO:0007669"/>
    <property type="project" value="TreeGrafter"/>
</dbReference>
<keyword evidence="8" id="KW-1185">Reference proteome</keyword>
<proteinExistence type="inferred from homology"/>
<comment type="caution">
    <text evidence="7">The sequence shown here is derived from an EMBL/GenBank/DDBJ whole genome shotgun (WGS) entry which is preliminary data.</text>
</comment>
<evidence type="ECO:0000256" key="3">
    <source>
        <dbReference type="ARBA" id="ARBA00022490"/>
    </source>
</evidence>
<comment type="subcellular location">
    <subcellularLocation>
        <location evidence="1 6">Cytoplasm</location>
        <location evidence="1 6">Cytoskeleton</location>
    </subcellularLocation>
</comment>
<gene>
    <name evidence="7" type="ORF">KFK09_017846</name>
</gene>
<name>A0A8T3AU73_DENNO</name>
<dbReference type="Pfam" id="PF04045">
    <property type="entry name" value="P34-Arc"/>
    <property type="match status" value="1"/>
</dbReference>
<dbReference type="SMR" id="A0A8T3AU73"/>
<dbReference type="AlphaFoldDB" id="A0A8T3AU73"/>
<evidence type="ECO:0000256" key="5">
    <source>
        <dbReference type="ARBA" id="ARBA00023212"/>
    </source>
</evidence>
<dbReference type="GO" id="GO:0005885">
    <property type="term" value="C:Arp2/3 protein complex"/>
    <property type="evidence" value="ECO:0007669"/>
    <property type="project" value="InterPro"/>
</dbReference>
<dbReference type="PANTHER" id="PTHR12058">
    <property type="entry name" value="ARP2/3 COMPLEX 34 KDA SUBUNIT"/>
    <property type="match status" value="1"/>
</dbReference>
<evidence type="ECO:0000313" key="8">
    <source>
        <dbReference type="Proteomes" id="UP000829196"/>
    </source>
</evidence>
<dbReference type="PANTHER" id="PTHR12058:SF1">
    <property type="entry name" value="ACTIN-RELATED PROTEIN 2_3 COMPLEX SUBUNIT 2B"/>
    <property type="match status" value="1"/>
</dbReference>
<evidence type="ECO:0000256" key="6">
    <source>
        <dbReference type="RuleBase" id="RU364015"/>
    </source>
</evidence>
<dbReference type="GO" id="GO:0030041">
    <property type="term" value="P:actin filament polymerization"/>
    <property type="evidence" value="ECO:0007669"/>
    <property type="project" value="InterPro"/>
</dbReference>
<dbReference type="Proteomes" id="UP000829196">
    <property type="component" value="Unassembled WGS sequence"/>
</dbReference>
<comment type="subunit">
    <text evidence="6">Component of the Arp2/3 complex.</text>
</comment>
<evidence type="ECO:0000256" key="4">
    <source>
        <dbReference type="ARBA" id="ARBA00023203"/>
    </source>
</evidence>
<sequence>MAYFRKESPALKEILNKLQSMEIPADIDHHLYEFGSVHYNIQAITEISSLQAIILNSQLKDILWNIGSQDMSYGVCKPIKLVYHPREPFFIIRLPDKLTTIFPMRLKDYSDVILATAFFQELTDVGHSSAYAKAPHCTWSPIPPPELRGENFQYLTTNGGFVSFEILPHHVKGERADKVIWILLNFDAYVKYHVKCTRGFIQRKMRQRMASLTEVIQNARIGREADDNRIQSTI</sequence>
<dbReference type="Gene3D" id="3.30.1460.20">
    <property type="match status" value="1"/>
</dbReference>
<evidence type="ECO:0000256" key="1">
    <source>
        <dbReference type="ARBA" id="ARBA00004245"/>
    </source>
</evidence>